<evidence type="ECO:0000313" key="8">
    <source>
        <dbReference type="Proteomes" id="UP000248856"/>
    </source>
</evidence>
<comment type="subcellular location">
    <subcellularLocation>
        <location evidence="1">Membrane</location>
        <topology evidence="1">Multi-pass membrane protein</topology>
    </subcellularLocation>
</comment>
<evidence type="ECO:0000259" key="6">
    <source>
        <dbReference type="Pfam" id="PF04932"/>
    </source>
</evidence>
<comment type="caution">
    <text evidence="7">The sequence shown here is derived from an EMBL/GenBank/DDBJ whole genome shotgun (WGS) entry which is preliminary data.</text>
</comment>
<evidence type="ECO:0000256" key="1">
    <source>
        <dbReference type="ARBA" id="ARBA00004141"/>
    </source>
</evidence>
<feature type="transmembrane region" description="Helical" evidence="5">
    <location>
        <begin position="63"/>
        <end position="87"/>
    </location>
</feature>
<keyword evidence="3 5" id="KW-1133">Transmembrane helix</keyword>
<gene>
    <name evidence="7" type="ORF">AX018_100181</name>
</gene>
<dbReference type="OrthoDB" id="8576060at2"/>
<protein>
    <submittedName>
        <fullName evidence="7">O-antigen ligase</fullName>
    </submittedName>
</protein>
<feature type="transmembrane region" description="Helical" evidence="5">
    <location>
        <begin position="160"/>
        <end position="180"/>
    </location>
</feature>
<accession>A0A328ZM58</accession>
<dbReference type="Proteomes" id="UP000248856">
    <property type="component" value="Unassembled WGS sequence"/>
</dbReference>
<evidence type="ECO:0000256" key="4">
    <source>
        <dbReference type="ARBA" id="ARBA00023136"/>
    </source>
</evidence>
<feature type="transmembrane region" description="Helical" evidence="5">
    <location>
        <begin position="410"/>
        <end position="426"/>
    </location>
</feature>
<feature type="transmembrane region" description="Helical" evidence="5">
    <location>
        <begin position="38"/>
        <end position="56"/>
    </location>
</feature>
<dbReference type="PANTHER" id="PTHR37422:SF23">
    <property type="entry name" value="TEICHURONIC ACID BIOSYNTHESIS PROTEIN TUAE"/>
    <property type="match status" value="1"/>
</dbReference>
<proteinExistence type="predicted"/>
<dbReference type="GO" id="GO:0016874">
    <property type="term" value="F:ligase activity"/>
    <property type="evidence" value="ECO:0007669"/>
    <property type="project" value="UniProtKB-KW"/>
</dbReference>
<dbReference type="InterPro" id="IPR051533">
    <property type="entry name" value="WaaL-like"/>
</dbReference>
<dbReference type="EMBL" id="QLTA01000001">
    <property type="protein sequence ID" value="RAR86495.1"/>
    <property type="molecule type" value="Genomic_DNA"/>
</dbReference>
<name>A0A328ZM58_9BURK</name>
<dbReference type="RefSeq" id="WP_111875281.1">
    <property type="nucleotide sequence ID" value="NZ_CBCSGC010000022.1"/>
</dbReference>
<evidence type="ECO:0000256" key="2">
    <source>
        <dbReference type="ARBA" id="ARBA00022692"/>
    </source>
</evidence>
<dbReference type="InterPro" id="IPR007016">
    <property type="entry name" value="O-antigen_ligase-rel_domated"/>
</dbReference>
<feature type="transmembrane region" description="Helical" evidence="5">
    <location>
        <begin position="13"/>
        <end position="32"/>
    </location>
</feature>
<feature type="transmembrane region" description="Helical" evidence="5">
    <location>
        <begin position="116"/>
        <end position="140"/>
    </location>
</feature>
<feature type="transmembrane region" description="Helical" evidence="5">
    <location>
        <begin position="234"/>
        <end position="252"/>
    </location>
</feature>
<sequence length="432" mass="46868">MAASPLSPPRAEFFTRLSCAAAFMVPGIALWVRSGYSWGAALLLLASLATAATWLRRPPGRQAWWLFASMALMGAVWGLDFNAAIGIGTLDRPVKYLLALPCLFYVLAYPPRAAWLIGGVGVGAAGAGLIGIHQTLPAAHGWFLSPGPYFPRASGFTNPIQYGGISLLLALMASVALVALWERWKPWQRAAWIAAVLLGVEGALLSESRGSWVVLPIALPVCVWLQARCGRRRVALAGAALVIAGAGVLMALKADEVRTRVTKAQEEVTQFEASGEAENSVGQRLAHWKLAWQMGMDRPLLGWGRYGYEVEKRRRVEAGLAHPYLLNFSHAHNEVLDIFAKRGLMGVGVLLLFYGVPLALFWPTRRRVGCAAAGPADSEALCLRMMGVLVPLSYMGFGVTQVFLGHNSGTMFYLFMNMVLLAILQGRERRPA</sequence>
<dbReference type="Pfam" id="PF04932">
    <property type="entry name" value="Wzy_C"/>
    <property type="match status" value="1"/>
</dbReference>
<reference evidence="7 8" key="1">
    <citation type="submission" date="2018-06" db="EMBL/GenBank/DDBJ databases">
        <title>Genomic Encyclopedia of Archaeal and Bacterial Type Strains, Phase II (KMG-II): from individual species to whole genera.</title>
        <authorList>
            <person name="Goeker M."/>
        </authorList>
    </citation>
    <scope>NUCLEOTIDE SEQUENCE [LARGE SCALE GENOMIC DNA]</scope>
    <source>
        <strain evidence="7 8">CFPB 3232</strain>
    </source>
</reference>
<keyword evidence="8" id="KW-1185">Reference proteome</keyword>
<dbReference type="PANTHER" id="PTHR37422">
    <property type="entry name" value="TEICHURONIC ACID BIOSYNTHESIS PROTEIN TUAE"/>
    <property type="match status" value="1"/>
</dbReference>
<dbReference type="AlphaFoldDB" id="A0A328ZM58"/>
<keyword evidence="7" id="KW-0436">Ligase</keyword>
<evidence type="ECO:0000256" key="5">
    <source>
        <dbReference type="SAM" id="Phobius"/>
    </source>
</evidence>
<feature type="transmembrane region" description="Helical" evidence="5">
    <location>
        <begin position="93"/>
        <end position="109"/>
    </location>
</feature>
<organism evidence="7 8">
    <name type="scientific">Paracidovorax anthurii</name>
    <dbReference type="NCBI Taxonomy" id="78229"/>
    <lineage>
        <taxon>Bacteria</taxon>
        <taxon>Pseudomonadati</taxon>
        <taxon>Pseudomonadota</taxon>
        <taxon>Betaproteobacteria</taxon>
        <taxon>Burkholderiales</taxon>
        <taxon>Comamonadaceae</taxon>
        <taxon>Paracidovorax</taxon>
    </lineage>
</organism>
<keyword evidence="4 5" id="KW-0472">Membrane</keyword>
<evidence type="ECO:0000313" key="7">
    <source>
        <dbReference type="EMBL" id="RAR86495.1"/>
    </source>
</evidence>
<evidence type="ECO:0000256" key="3">
    <source>
        <dbReference type="ARBA" id="ARBA00022989"/>
    </source>
</evidence>
<feature type="transmembrane region" description="Helical" evidence="5">
    <location>
        <begin position="383"/>
        <end position="404"/>
    </location>
</feature>
<feature type="transmembrane region" description="Helical" evidence="5">
    <location>
        <begin position="343"/>
        <end position="362"/>
    </location>
</feature>
<dbReference type="GO" id="GO:0016020">
    <property type="term" value="C:membrane"/>
    <property type="evidence" value="ECO:0007669"/>
    <property type="project" value="UniProtKB-SubCell"/>
</dbReference>
<keyword evidence="2 5" id="KW-0812">Transmembrane</keyword>
<feature type="domain" description="O-antigen ligase-related" evidence="6">
    <location>
        <begin position="195"/>
        <end position="350"/>
    </location>
</feature>